<proteinExistence type="predicted"/>
<dbReference type="RefSeq" id="XP_032122367.1">
    <property type="nucleotide sequence ID" value="XM_032266476.1"/>
</dbReference>
<name>A0A6J3GX36_SAPAP</name>
<dbReference type="RefSeq" id="XP_032122370.1">
    <property type="nucleotide sequence ID" value="XM_032266479.1"/>
</dbReference>
<evidence type="ECO:0000313" key="3">
    <source>
        <dbReference type="RefSeq" id="XP_032122367.1"/>
    </source>
</evidence>
<dbReference type="InterPro" id="IPR029155">
    <property type="entry name" value="SIPAR"/>
</dbReference>
<dbReference type="Pfam" id="PF15487">
    <property type="entry name" value="FAM220"/>
    <property type="match status" value="1"/>
</dbReference>
<protein>
    <submittedName>
        <fullName evidence="3 4">Protein FAM220A</fullName>
    </submittedName>
</protein>
<dbReference type="Proteomes" id="UP000504640">
    <property type="component" value="Unplaced"/>
</dbReference>
<evidence type="ECO:0000259" key="1">
    <source>
        <dbReference type="Pfam" id="PF15487"/>
    </source>
</evidence>
<dbReference type="CTD" id="84792"/>
<accession>A0A6J3GX36</accession>
<gene>
    <name evidence="3 4 5" type="primary">FAM220A</name>
</gene>
<dbReference type="GeneID" id="116541946"/>
<dbReference type="GO" id="GO:0005634">
    <property type="term" value="C:nucleus"/>
    <property type="evidence" value="ECO:0007669"/>
    <property type="project" value="TreeGrafter"/>
</dbReference>
<evidence type="ECO:0000313" key="4">
    <source>
        <dbReference type="RefSeq" id="XP_032122369.1"/>
    </source>
</evidence>
<reference evidence="3 4" key="1">
    <citation type="submission" date="2025-04" db="UniProtKB">
        <authorList>
            <consortium name="RefSeq"/>
        </authorList>
    </citation>
    <scope>IDENTIFICATION</scope>
    <source>
        <tissue evidence="3 4">Blood</tissue>
    </source>
</reference>
<dbReference type="RefSeq" id="XP_032122369.1">
    <property type="nucleotide sequence ID" value="XM_032266478.1"/>
</dbReference>
<dbReference type="PANTHER" id="PTHR31980">
    <property type="entry name" value="PROTEIN FAM220A"/>
    <property type="match status" value="1"/>
</dbReference>
<dbReference type="AlphaFoldDB" id="A0A6J3GX36"/>
<evidence type="ECO:0000313" key="5">
    <source>
        <dbReference type="RefSeq" id="XP_032122370.1"/>
    </source>
</evidence>
<dbReference type="InterPro" id="IPR040355">
    <property type="entry name" value="FAM220A"/>
</dbReference>
<dbReference type="GO" id="GO:0097677">
    <property type="term" value="F:STAT family protein binding"/>
    <property type="evidence" value="ECO:0007669"/>
    <property type="project" value="TreeGrafter"/>
</dbReference>
<dbReference type="PANTHER" id="PTHR31980:SF1">
    <property type="entry name" value="PROTEIN FAM220A"/>
    <property type="match status" value="1"/>
</dbReference>
<organism evidence="2 5">
    <name type="scientific">Sapajus apella</name>
    <name type="common">Brown-capped capuchin</name>
    <name type="synonym">Cebus apella</name>
    <dbReference type="NCBI Taxonomy" id="9515"/>
    <lineage>
        <taxon>Eukaryota</taxon>
        <taxon>Metazoa</taxon>
        <taxon>Chordata</taxon>
        <taxon>Craniata</taxon>
        <taxon>Vertebrata</taxon>
        <taxon>Euteleostomi</taxon>
        <taxon>Mammalia</taxon>
        <taxon>Eutheria</taxon>
        <taxon>Euarchontoglires</taxon>
        <taxon>Primates</taxon>
        <taxon>Haplorrhini</taxon>
        <taxon>Platyrrhini</taxon>
        <taxon>Cebidae</taxon>
        <taxon>Cebinae</taxon>
        <taxon>Sapajus</taxon>
    </lineage>
</organism>
<keyword evidence="2" id="KW-1185">Reference proteome</keyword>
<feature type="domain" description="SIPAR" evidence="1">
    <location>
        <begin position="2"/>
        <end position="251"/>
    </location>
</feature>
<sequence length="258" mass="27945">MRDRRGPLGTCLAPVQRARGDDLDKLLHSLKKRMLKEGPWPVDAPSWINKPAVDRNSQSAALSLEMRKDPSGAGLRLHSGDLVLPHVKESIRNLASVAAPSAAMGLFSAPTECFAGVSCSGVEALRWDWLGGGPEATNGHKGQCLKGEPRVSGLPHHQKLQEMGSCQDDPPSAFLEGLGSELEPSCLHSILSAVLHVCLEVLLNDETERVFLDRLKPMFSKQTMEFKKMLKSTSNGLQMTVGLLALQPVELANSLCHS</sequence>
<dbReference type="GO" id="GO:0000122">
    <property type="term" value="P:negative regulation of transcription by RNA polymerase II"/>
    <property type="evidence" value="ECO:0007669"/>
    <property type="project" value="TreeGrafter"/>
</dbReference>
<evidence type="ECO:0000313" key="2">
    <source>
        <dbReference type="Proteomes" id="UP000504640"/>
    </source>
</evidence>